<evidence type="ECO:0000313" key="3">
    <source>
        <dbReference type="Proteomes" id="UP001291623"/>
    </source>
</evidence>
<protein>
    <submittedName>
        <fullName evidence="2">Uncharacterized protein</fullName>
    </submittedName>
</protein>
<dbReference type="AlphaFoldDB" id="A0AAE1UXA6"/>
<feature type="compositionally biased region" description="Polar residues" evidence="1">
    <location>
        <begin position="1"/>
        <end position="11"/>
    </location>
</feature>
<sequence length="67" mass="7198">MGSWPRTSLVMSTTSQESSPPPSHPTTEYLGFTSYPPAYLSREARGRRILTGINFASAASGYSNVTA</sequence>
<name>A0AAE1UXA6_9SOLA</name>
<dbReference type="Proteomes" id="UP001291623">
    <property type="component" value="Unassembled WGS sequence"/>
</dbReference>
<comment type="caution">
    <text evidence="2">The sequence shown here is derived from an EMBL/GenBank/DDBJ whole genome shotgun (WGS) entry which is preliminary data.</text>
</comment>
<evidence type="ECO:0000256" key="1">
    <source>
        <dbReference type="SAM" id="MobiDB-lite"/>
    </source>
</evidence>
<keyword evidence="3" id="KW-1185">Reference proteome</keyword>
<accession>A0AAE1UXA6</accession>
<proteinExistence type="predicted"/>
<dbReference type="EMBL" id="JAVYJV010000017">
    <property type="protein sequence ID" value="KAK4348443.1"/>
    <property type="molecule type" value="Genomic_DNA"/>
</dbReference>
<evidence type="ECO:0000313" key="2">
    <source>
        <dbReference type="EMBL" id="KAK4348443.1"/>
    </source>
</evidence>
<reference evidence="2" key="1">
    <citation type="submission" date="2023-12" db="EMBL/GenBank/DDBJ databases">
        <title>Genome assembly of Anisodus tanguticus.</title>
        <authorList>
            <person name="Wang Y.-J."/>
        </authorList>
    </citation>
    <scope>NUCLEOTIDE SEQUENCE</scope>
    <source>
        <strain evidence="2">KB-2021</strain>
        <tissue evidence="2">Leaf</tissue>
    </source>
</reference>
<feature type="region of interest" description="Disordered" evidence="1">
    <location>
        <begin position="1"/>
        <end position="30"/>
    </location>
</feature>
<gene>
    <name evidence="2" type="ORF">RND71_031198</name>
</gene>
<organism evidence="2 3">
    <name type="scientific">Anisodus tanguticus</name>
    <dbReference type="NCBI Taxonomy" id="243964"/>
    <lineage>
        <taxon>Eukaryota</taxon>
        <taxon>Viridiplantae</taxon>
        <taxon>Streptophyta</taxon>
        <taxon>Embryophyta</taxon>
        <taxon>Tracheophyta</taxon>
        <taxon>Spermatophyta</taxon>
        <taxon>Magnoliopsida</taxon>
        <taxon>eudicotyledons</taxon>
        <taxon>Gunneridae</taxon>
        <taxon>Pentapetalae</taxon>
        <taxon>asterids</taxon>
        <taxon>lamiids</taxon>
        <taxon>Solanales</taxon>
        <taxon>Solanaceae</taxon>
        <taxon>Solanoideae</taxon>
        <taxon>Hyoscyameae</taxon>
        <taxon>Anisodus</taxon>
    </lineage>
</organism>